<dbReference type="Gramene" id="KOM54848">
    <property type="protein sequence ID" value="KOM54848"/>
    <property type="gene ID" value="LR48_Vigan10g074000"/>
</dbReference>
<feature type="chain" id="PRO_5005597000" description="WAT1-related protein" evidence="1">
    <location>
        <begin position="17"/>
        <end position="114"/>
    </location>
</feature>
<name>A0A0L9VIN6_PHAAN</name>
<evidence type="ECO:0000256" key="1">
    <source>
        <dbReference type="SAM" id="SignalP"/>
    </source>
</evidence>
<accession>A0A0L9VIN6</accession>
<proteinExistence type="predicted"/>
<evidence type="ECO:0008006" key="4">
    <source>
        <dbReference type="Google" id="ProtNLM"/>
    </source>
</evidence>
<protein>
    <recommendedName>
        <fullName evidence="4">WAT1-related protein</fullName>
    </recommendedName>
</protein>
<dbReference type="EMBL" id="CM003380">
    <property type="protein sequence ID" value="KOM54848.1"/>
    <property type="molecule type" value="Genomic_DNA"/>
</dbReference>
<dbReference type="Proteomes" id="UP000053144">
    <property type="component" value="Chromosome 10"/>
</dbReference>
<dbReference type="AlphaFoldDB" id="A0A0L9VIN6"/>
<reference evidence="3" key="1">
    <citation type="journal article" date="2015" name="Proc. Natl. Acad. Sci. U.S.A.">
        <title>Genome sequencing of adzuki bean (Vigna angularis) provides insight into high starch and low fat accumulation and domestication.</title>
        <authorList>
            <person name="Yang K."/>
            <person name="Tian Z."/>
            <person name="Chen C."/>
            <person name="Luo L."/>
            <person name="Zhao B."/>
            <person name="Wang Z."/>
            <person name="Yu L."/>
            <person name="Li Y."/>
            <person name="Sun Y."/>
            <person name="Li W."/>
            <person name="Chen Y."/>
            <person name="Li Y."/>
            <person name="Zhang Y."/>
            <person name="Ai D."/>
            <person name="Zhao J."/>
            <person name="Shang C."/>
            <person name="Ma Y."/>
            <person name="Wu B."/>
            <person name="Wang M."/>
            <person name="Gao L."/>
            <person name="Sun D."/>
            <person name="Zhang P."/>
            <person name="Guo F."/>
            <person name="Wang W."/>
            <person name="Li Y."/>
            <person name="Wang J."/>
            <person name="Varshney R.K."/>
            <person name="Wang J."/>
            <person name="Ling H.Q."/>
            <person name="Wan P."/>
        </authorList>
    </citation>
    <scope>NUCLEOTIDE SEQUENCE</scope>
    <source>
        <strain evidence="3">cv. Jingnong 6</strain>
    </source>
</reference>
<gene>
    <name evidence="2" type="ORF">LR48_Vigan10g074000</name>
</gene>
<organism evidence="2 3">
    <name type="scientific">Phaseolus angularis</name>
    <name type="common">Azuki bean</name>
    <name type="synonym">Vigna angularis</name>
    <dbReference type="NCBI Taxonomy" id="3914"/>
    <lineage>
        <taxon>Eukaryota</taxon>
        <taxon>Viridiplantae</taxon>
        <taxon>Streptophyta</taxon>
        <taxon>Embryophyta</taxon>
        <taxon>Tracheophyta</taxon>
        <taxon>Spermatophyta</taxon>
        <taxon>Magnoliopsida</taxon>
        <taxon>eudicotyledons</taxon>
        <taxon>Gunneridae</taxon>
        <taxon>Pentapetalae</taxon>
        <taxon>rosids</taxon>
        <taxon>fabids</taxon>
        <taxon>Fabales</taxon>
        <taxon>Fabaceae</taxon>
        <taxon>Papilionoideae</taxon>
        <taxon>50 kb inversion clade</taxon>
        <taxon>NPAAA clade</taxon>
        <taxon>indigoferoid/millettioid clade</taxon>
        <taxon>Phaseoleae</taxon>
        <taxon>Vigna</taxon>
    </lineage>
</organism>
<feature type="signal peptide" evidence="1">
    <location>
        <begin position="1"/>
        <end position="16"/>
    </location>
</feature>
<evidence type="ECO:0000313" key="3">
    <source>
        <dbReference type="Proteomes" id="UP000053144"/>
    </source>
</evidence>
<sequence>MAVLLVVLYAACATDAWAPSPTSTASAIFFSILKGGLGLQFSLVTNTFLSLFLPPPMVSSFPCAPLMCLHHHSIQNLEDRSRHHSPLPSIIIVDFLLGLGFMLGSFIQGTEQQL</sequence>
<keyword evidence="1" id="KW-0732">Signal</keyword>
<evidence type="ECO:0000313" key="2">
    <source>
        <dbReference type="EMBL" id="KOM54848.1"/>
    </source>
</evidence>